<evidence type="ECO:0000313" key="20">
    <source>
        <dbReference type="Proteomes" id="UP000230084"/>
    </source>
</evidence>
<evidence type="ECO:0000313" key="19">
    <source>
        <dbReference type="EMBL" id="PIR47723.1"/>
    </source>
</evidence>
<dbReference type="InterPro" id="IPR016009">
    <property type="entry name" value="tRNA_MeTrfase_TRMD/TRM10"/>
</dbReference>
<dbReference type="InterPro" id="IPR002649">
    <property type="entry name" value="tRNA_m1G_MeTrfase_TrmD"/>
</dbReference>
<evidence type="ECO:0000256" key="17">
    <source>
        <dbReference type="RuleBase" id="RU003464"/>
    </source>
</evidence>
<dbReference type="PANTHER" id="PTHR46417:SF1">
    <property type="entry name" value="TRNA (GUANINE-N(1)-)-METHYLTRANSFERASE"/>
    <property type="match status" value="1"/>
</dbReference>
<dbReference type="NCBIfam" id="NF000648">
    <property type="entry name" value="PRK00026.1"/>
    <property type="match status" value="1"/>
</dbReference>
<sequence>MKIQILTLFPEMVQPYLDGSILGRAQRIGIKLEAVQLRDFAEGKHAQVDDTPYGGGAGMVMKVEPMYAALKKLKPFLKRKSTYVIMTSAAGKMFTQKDAQRLAKEYDHLIFVCGRYEGVDQRVEDQLVDESFSVGNYVLTGGELPALTMTDAIVRNIPGVLGNDDTLTDESHNEEGVLEYPQYTKPEEFKGWRVPDVLLSGNHAEIAKWREEHRKTGET</sequence>
<proteinExistence type="inferred from homology"/>
<protein>
    <recommendedName>
        <fullName evidence="6 15">tRNA (guanine-N(1)-)-methyltransferase</fullName>
        <ecNumber evidence="5 15">2.1.1.228</ecNumber>
    </recommendedName>
    <alternativeName>
        <fullName evidence="12 15">M1G-methyltransferase</fullName>
    </alternativeName>
    <alternativeName>
        <fullName evidence="13 15">tRNA [GM37] methyltransferase</fullName>
    </alternativeName>
</protein>
<evidence type="ECO:0000256" key="7">
    <source>
        <dbReference type="ARBA" id="ARBA00022490"/>
    </source>
</evidence>
<keyword evidence="11 15" id="KW-0819">tRNA processing</keyword>
<comment type="subunit">
    <text evidence="4 15 17">Homodimer.</text>
</comment>
<keyword evidence="7 15" id="KW-0963">Cytoplasm</keyword>
<evidence type="ECO:0000256" key="11">
    <source>
        <dbReference type="ARBA" id="ARBA00022694"/>
    </source>
</evidence>
<evidence type="ECO:0000256" key="12">
    <source>
        <dbReference type="ARBA" id="ARBA00029736"/>
    </source>
</evidence>
<dbReference type="NCBIfam" id="TIGR00088">
    <property type="entry name" value="trmD"/>
    <property type="match status" value="1"/>
</dbReference>
<evidence type="ECO:0000256" key="14">
    <source>
        <dbReference type="ARBA" id="ARBA00047783"/>
    </source>
</evidence>
<comment type="similarity">
    <text evidence="3 15 17">Belongs to the RNA methyltransferase TrmD family.</text>
</comment>
<evidence type="ECO:0000256" key="1">
    <source>
        <dbReference type="ARBA" id="ARBA00002634"/>
    </source>
</evidence>
<evidence type="ECO:0000256" key="4">
    <source>
        <dbReference type="ARBA" id="ARBA00011738"/>
    </source>
</evidence>
<evidence type="ECO:0000256" key="5">
    <source>
        <dbReference type="ARBA" id="ARBA00012807"/>
    </source>
</evidence>
<dbReference type="InterPro" id="IPR023148">
    <property type="entry name" value="tRNA_m1G_MeTrfase_C_sf"/>
</dbReference>
<name>A0A2H0RMJ6_9BACT</name>
<comment type="caution">
    <text evidence="19">The sequence shown here is derived from an EMBL/GenBank/DDBJ whole genome shotgun (WGS) entry which is preliminary data.</text>
</comment>
<comment type="function">
    <text evidence="1 15 17">Specifically methylates guanosine-37 in various tRNAs.</text>
</comment>
<keyword evidence="10 15" id="KW-0949">S-adenosyl-L-methionine</keyword>
<dbReference type="EMBL" id="PCYM01000002">
    <property type="protein sequence ID" value="PIR47723.1"/>
    <property type="molecule type" value="Genomic_DNA"/>
</dbReference>
<evidence type="ECO:0000256" key="2">
    <source>
        <dbReference type="ARBA" id="ARBA00004496"/>
    </source>
</evidence>
<dbReference type="Proteomes" id="UP000230084">
    <property type="component" value="Unassembled WGS sequence"/>
</dbReference>
<dbReference type="PIRSF" id="PIRSF000386">
    <property type="entry name" value="tRNA_mtase"/>
    <property type="match status" value="1"/>
</dbReference>
<accession>A0A2H0RMJ6</accession>
<comment type="subcellular location">
    <subcellularLocation>
        <location evidence="2 15 17">Cytoplasm</location>
    </subcellularLocation>
</comment>
<gene>
    <name evidence="15" type="primary">trmD</name>
    <name evidence="19" type="ORF">COV06_01870</name>
</gene>
<dbReference type="CDD" id="cd18080">
    <property type="entry name" value="TrmD-like"/>
    <property type="match status" value="1"/>
</dbReference>
<feature type="binding site" evidence="15 16">
    <location>
        <begin position="134"/>
        <end position="139"/>
    </location>
    <ligand>
        <name>S-adenosyl-L-methionine</name>
        <dbReference type="ChEBI" id="CHEBI:59789"/>
    </ligand>
</feature>
<dbReference type="EC" id="2.1.1.228" evidence="5 15"/>
<dbReference type="InterPro" id="IPR029028">
    <property type="entry name" value="Alpha/beta_knot_MTases"/>
</dbReference>
<dbReference type="Gene3D" id="3.40.1280.10">
    <property type="match status" value="1"/>
</dbReference>
<dbReference type="GO" id="GO:0005829">
    <property type="term" value="C:cytosol"/>
    <property type="evidence" value="ECO:0007669"/>
    <property type="project" value="TreeGrafter"/>
</dbReference>
<evidence type="ECO:0000259" key="18">
    <source>
        <dbReference type="Pfam" id="PF01746"/>
    </source>
</evidence>
<dbReference type="GO" id="GO:0052906">
    <property type="term" value="F:tRNA (guanine(37)-N1)-methyltransferase activity"/>
    <property type="evidence" value="ECO:0007669"/>
    <property type="project" value="UniProtKB-UniRule"/>
</dbReference>
<evidence type="ECO:0000256" key="13">
    <source>
        <dbReference type="ARBA" id="ARBA00033392"/>
    </source>
</evidence>
<dbReference type="AlphaFoldDB" id="A0A2H0RMJ6"/>
<evidence type="ECO:0000256" key="16">
    <source>
        <dbReference type="PIRSR" id="PIRSR000386-1"/>
    </source>
</evidence>
<evidence type="ECO:0000256" key="6">
    <source>
        <dbReference type="ARBA" id="ARBA00014679"/>
    </source>
</evidence>
<comment type="catalytic activity">
    <reaction evidence="14 15 17">
        <text>guanosine(37) in tRNA + S-adenosyl-L-methionine = N(1)-methylguanosine(37) in tRNA + S-adenosyl-L-homocysteine + H(+)</text>
        <dbReference type="Rhea" id="RHEA:36899"/>
        <dbReference type="Rhea" id="RHEA-COMP:10145"/>
        <dbReference type="Rhea" id="RHEA-COMP:10147"/>
        <dbReference type="ChEBI" id="CHEBI:15378"/>
        <dbReference type="ChEBI" id="CHEBI:57856"/>
        <dbReference type="ChEBI" id="CHEBI:59789"/>
        <dbReference type="ChEBI" id="CHEBI:73542"/>
        <dbReference type="ChEBI" id="CHEBI:74269"/>
        <dbReference type="EC" id="2.1.1.228"/>
    </reaction>
</comment>
<feature type="domain" description="tRNA methyltransferase TRMD/TRM10-type" evidence="18">
    <location>
        <begin position="1"/>
        <end position="215"/>
    </location>
</feature>
<feature type="binding site" evidence="15 16">
    <location>
        <position position="114"/>
    </location>
    <ligand>
        <name>S-adenosyl-L-methionine</name>
        <dbReference type="ChEBI" id="CHEBI:59789"/>
    </ligand>
</feature>
<evidence type="ECO:0000256" key="15">
    <source>
        <dbReference type="HAMAP-Rule" id="MF_00605"/>
    </source>
</evidence>
<organism evidence="19 20">
    <name type="scientific">Candidatus Uhrbacteria bacterium CG10_big_fil_rev_8_21_14_0_10_50_16</name>
    <dbReference type="NCBI Taxonomy" id="1975039"/>
    <lineage>
        <taxon>Bacteria</taxon>
        <taxon>Candidatus Uhriibacteriota</taxon>
    </lineage>
</organism>
<dbReference type="GO" id="GO:0002939">
    <property type="term" value="P:tRNA N1-guanine methylation"/>
    <property type="evidence" value="ECO:0007669"/>
    <property type="project" value="TreeGrafter"/>
</dbReference>
<dbReference type="FunFam" id="3.40.1280.10:FF:000001">
    <property type="entry name" value="tRNA (guanine-N(1)-)-methyltransferase"/>
    <property type="match status" value="1"/>
</dbReference>
<keyword evidence="8 15" id="KW-0489">Methyltransferase</keyword>
<dbReference type="SUPFAM" id="SSF75217">
    <property type="entry name" value="alpha/beta knot"/>
    <property type="match status" value="1"/>
</dbReference>
<dbReference type="PANTHER" id="PTHR46417">
    <property type="entry name" value="TRNA (GUANINE-N(1)-)-METHYLTRANSFERASE"/>
    <property type="match status" value="1"/>
</dbReference>
<evidence type="ECO:0000256" key="10">
    <source>
        <dbReference type="ARBA" id="ARBA00022691"/>
    </source>
</evidence>
<dbReference type="InterPro" id="IPR029026">
    <property type="entry name" value="tRNA_m1G_MTases_N"/>
</dbReference>
<dbReference type="HAMAP" id="MF_00605">
    <property type="entry name" value="TrmD"/>
    <property type="match status" value="1"/>
</dbReference>
<evidence type="ECO:0000256" key="9">
    <source>
        <dbReference type="ARBA" id="ARBA00022679"/>
    </source>
</evidence>
<dbReference type="Gene3D" id="1.10.1270.20">
    <property type="entry name" value="tRNA(m1g37)methyltransferase, domain 2"/>
    <property type="match status" value="1"/>
</dbReference>
<reference evidence="19 20" key="1">
    <citation type="submission" date="2017-09" db="EMBL/GenBank/DDBJ databases">
        <title>Depth-based differentiation of microbial function through sediment-hosted aquifers and enrichment of novel symbionts in the deep terrestrial subsurface.</title>
        <authorList>
            <person name="Probst A.J."/>
            <person name="Ladd B."/>
            <person name="Jarett J.K."/>
            <person name="Geller-Mcgrath D.E."/>
            <person name="Sieber C.M."/>
            <person name="Emerson J.B."/>
            <person name="Anantharaman K."/>
            <person name="Thomas B.C."/>
            <person name="Malmstrom R."/>
            <person name="Stieglmeier M."/>
            <person name="Klingl A."/>
            <person name="Woyke T."/>
            <person name="Ryan C.M."/>
            <person name="Banfield J.F."/>
        </authorList>
    </citation>
    <scope>NUCLEOTIDE SEQUENCE [LARGE SCALE GENOMIC DNA]</scope>
    <source>
        <strain evidence="19">CG10_big_fil_rev_8_21_14_0_10_50_16</strain>
    </source>
</reference>
<keyword evidence="9 15" id="KW-0808">Transferase</keyword>
<dbReference type="Pfam" id="PF01746">
    <property type="entry name" value="tRNA_m1G_MT"/>
    <property type="match status" value="1"/>
</dbReference>
<evidence type="ECO:0000256" key="3">
    <source>
        <dbReference type="ARBA" id="ARBA00007630"/>
    </source>
</evidence>
<evidence type="ECO:0000256" key="8">
    <source>
        <dbReference type="ARBA" id="ARBA00022603"/>
    </source>
</evidence>